<dbReference type="InterPro" id="IPR027417">
    <property type="entry name" value="P-loop_NTPase"/>
</dbReference>
<feature type="region of interest" description="Disordered" evidence="11">
    <location>
        <begin position="872"/>
        <end position="896"/>
    </location>
</feature>
<dbReference type="Pfam" id="PF00005">
    <property type="entry name" value="ABC_tran"/>
    <property type="match status" value="2"/>
</dbReference>
<dbReference type="InterPro" id="IPR011527">
    <property type="entry name" value="ABC1_TM_dom"/>
</dbReference>
<dbReference type="CDD" id="cd18596">
    <property type="entry name" value="ABC_6TM_VMR1_D1_like"/>
    <property type="match status" value="1"/>
</dbReference>
<feature type="transmembrane region" description="Helical" evidence="12">
    <location>
        <begin position="100"/>
        <end position="121"/>
    </location>
</feature>
<comment type="caution">
    <text evidence="15">The sequence shown here is derived from an EMBL/GenBank/DDBJ whole genome shotgun (WGS) entry which is preliminary data.</text>
</comment>
<evidence type="ECO:0000256" key="1">
    <source>
        <dbReference type="ARBA" id="ARBA00004141"/>
    </source>
</evidence>
<keyword evidence="16" id="KW-1185">Reference proteome</keyword>
<dbReference type="Proteomes" id="UP001275084">
    <property type="component" value="Unassembled WGS sequence"/>
</dbReference>
<evidence type="ECO:0000313" key="15">
    <source>
        <dbReference type="EMBL" id="KAK3344485.1"/>
    </source>
</evidence>
<evidence type="ECO:0000256" key="11">
    <source>
        <dbReference type="SAM" id="MobiDB-lite"/>
    </source>
</evidence>
<evidence type="ECO:0000259" key="14">
    <source>
        <dbReference type="PROSITE" id="PS50929"/>
    </source>
</evidence>
<feature type="region of interest" description="Disordered" evidence="11">
    <location>
        <begin position="1405"/>
        <end position="1444"/>
    </location>
</feature>
<dbReference type="CDD" id="cd03244">
    <property type="entry name" value="ABCC_MRP_domain2"/>
    <property type="match status" value="1"/>
</dbReference>
<dbReference type="Pfam" id="PF00664">
    <property type="entry name" value="ABC_membrane"/>
    <property type="match status" value="2"/>
</dbReference>
<evidence type="ECO:0000256" key="9">
    <source>
        <dbReference type="ARBA" id="ARBA00023136"/>
    </source>
</evidence>
<evidence type="ECO:0000256" key="6">
    <source>
        <dbReference type="ARBA" id="ARBA00022741"/>
    </source>
</evidence>
<feature type="transmembrane region" description="Helical" evidence="12">
    <location>
        <begin position="133"/>
        <end position="150"/>
    </location>
</feature>
<feature type="compositionally biased region" description="Low complexity" evidence="11">
    <location>
        <begin position="1429"/>
        <end position="1443"/>
    </location>
</feature>
<keyword evidence="10" id="KW-0325">Glycoprotein</keyword>
<dbReference type="FunFam" id="3.40.50.300:FF:000825">
    <property type="entry name" value="ABC bile acid transporter"/>
    <property type="match status" value="1"/>
</dbReference>
<dbReference type="InterPro" id="IPR003439">
    <property type="entry name" value="ABC_transporter-like_ATP-bd"/>
</dbReference>
<keyword evidence="8 12" id="KW-1133">Transmembrane helix</keyword>
<dbReference type="PROSITE" id="PS00211">
    <property type="entry name" value="ABC_TRANSPORTER_1"/>
    <property type="match status" value="1"/>
</dbReference>
<evidence type="ECO:0000313" key="16">
    <source>
        <dbReference type="Proteomes" id="UP001275084"/>
    </source>
</evidence>
<dbReference type="SUPFAM" id="SSF90123">
    <property type="entry name" value="ABC transporter transmembrane region"/>
    <property type="match status" value="2"/>
</dbReference>
<dbReference type="GO" id="GO:0005524">
    <property type="term" value="F:ATP binding"/>
    <property type="evidence" value="ECO:0007669"/>
    <property type="project" value="UniProtKB-KW"/>
</dbReference>
<gene>
    <name evidence="15" type="ORF">B0T25DRAFT_509809</name>
</gene>
<dbReference type="PROSITE" id="PS50929">
    <property type="entry name" value="ABC_TM1F"/>
    <property type="match status" value="2"/>
</dbReference>
<reference evidence="15" key="1">
    <citation type="journal article" date="2023" name="Mol. Phylogenet. Evol.">
        <title>Genome-scale phylogeny and comparative genomics of the fungal order Sordariales.</title>
        <authorList>
            <person name="Hensen N."/>
            <person name="Bonometti L."/>
            <person name="Westerberg I."/>
            <person name="Brannstrom I.O."/>
            <person name="Guillou S."/>
            <person name="Cros-Aarteil S."/>
            <person name="Calhoun S."/>
            <person name="Haridas S."/>
            <person name="Kuo A."/>
            <person name="Mondo S."/>
            <person name="Pangilinan J."/>
            <person name="Riley R."/>
            <person name="LaButti K."/>
            <person name="Andreopoulos B."/>
            <person name="Lipzen A."/>
            <person name="Chen C."/>
            <person name="Yan M."/>
            <person name="Daum C."/>
            <person name="Ng V."/>
            <person name="Clum A."/>
            <person name="Steindorff A."/>
            <person name="Ohm R.A."/>
            <person name="Martin F."/>
            <person name="Silar P."/>
            <person name="Natvig D.O."/>
            <person name="Lalanne C."/>
            <person name="Gautier V."/>
            <person name="Ament-Velasquez S.L."/>
            <person name="Kruys A."/>
            <person name="Hutchinson M.I."/>
            <person name="Powell A.J."/>
            <person name="Barry K."/>
            <person name="Miller A.N."/>
            <person name="Grigoriev I.V."/>
            <person name="Debuchy R."/>
            <person name="Gladieux P."/>
            <person name="Hiltunen Thoren M."/>
            <person name="Johannesson H."/>
        </authorList>
    </citation>
    <scope>NUCLEOTIDE SEQUENCE</scope>
    <source>
        <strain evidence="15">CBS 955.72</strain>
    </source>
</reference>
<feature type="transmembrane region" description="Helical" evidence="12">
    <location>
        <begin position="1008"/>
        <end position="1030"/>
    </location>
</feature>
<evidence type="ECO:0000256" key="12">
    <source>
        <dbReference type="SAM" id="Phobius"/>
    </source>
</evidence>
<feature type="transmembrane region" description="Helical" evidence="12">
    <location>
        <begin position="162"/>
        <end position="182"/>
    </location>
</feature>
<dbReference type="CDD" id="cd18604">
    <property type="entry name" value="ABC_6TM_VMR1_D2_like"/>
    <property type="match status" value="1"/>
</dbReference>
<dbReference type="SMART" id="SM00382">
    <property type="entry name" value="AAA"/>
    <property type="match status" value="2"/>
</dbReference>
<keyword evidence="9 12" id="KW-0472">Membrane</keyword>
<evidence type="ECO:0000256" key="4">
    <source>
        <dbReference type="ARBA" id="ARBA00022692"/>
    </source>
</evidence>
<evidence type="ECO:0000256" key="2">
    <source>
        <dbReference type="ARBA" id="ARBA00009726"/>
    </source>
</evidence>
<feature type="domain" description="ABC transmembrane type-1" evidence="14">
    <location>
        <begin position="932"/>
        <end position="1249"/>
    </location>
</feature>
<dbReference type="InterPro" id="IPR036640">
    <property type="entry name" value="ABC1_TM_sf"/>
</dbReference>
<evidence type="ECO:0000256" key="10">
    <source>
        <dbReference type="ARBA" id="ARBA00023180"/>
    </source>
</evidence>
<feature type="transmembrane region" description="Helical" evidence="12">
    <location>
        <begin position="1193"/>
        <end position="1214"/>
    </location>
</feature>
<evidence type="ECO:0000256" key="8">
    <source>
        <dbReference type="ARBA" id="ARBA00022989"/>
    </source>
</evidence>
<feature type="compositionally biased region" description="Polar residues" evidence="11">
    <location>
        <begin position="1405"/>
        <end position="1428"/>
    </location>
</feature>
<accession>A0AAJ0HA02</accession>
<feature type="transmembrane region" description="Helical" evidence="12">
    <location>
        <begin position="419"/>
        <end position="440"/>
    </location>
</feature>
<feature type="transmembrane region" description="Helical" evidence="12">
    <location>
        <begin position="6"/>
        <end position="25"/>
    </location>
</feature>
<keyword evidence="3" id="KW-0813">Transport</keyword>
<evidence type="ECO:0000256" key="7">
    <source>
        <dbReference type="ARBA" id="ARBA00022840"/>
    </source>
</evidence>
<sequence length="1582" mass="174686">MQHDYLLYAAAAVLTISMAATIPAVRTITHGSWAQSAGHIDGKYRDRDGEATPESISAFSTRWQKLLVLFCAFAGLGCQIAFTVILNAPPARDQLKHLLLPNWLVTASWGLLDVQAIAIGANRNFVGAFQQGVYLSVSTLAVTILLLAQLNVTSTWQTAGKVALTLCAASTLAASILTLASLSLPRRPDVFLNGRLVDRMFTVNANTRLTFGWATNLMSLATKKGDLDMADLPRLSHRLRPDEQSAEWESKRPSANESVFKTLLKIYGWPLSKQWITTMTNTSVSYLPWWITLQLLQALEARKPGEPVEPRLWLFVAWLGMARITNALLDNWLFWNMVSELYVPVRSQLAAVIFQKAMRRKNVKAAGKARNDDKTSEQVTSSEVDGADGDTTGQKSRQAVINLIGVDANRVSEFSLFQYMFPTSILQFVISMWFLIYLLGWVPLTLGILSISLTIPINSIFAKMMFKTNEKLMKIRDEKLELVNEALQGIRQIKFSALESQWENRILRLRQRELATLWEYFRYNIILDSCWNSGPILLALTSLGSYAWIHGNLTASVAFVSIGVLSTLDFAISAMPALIRHGIDCWVSLNRIQKYMDGPELSPARTNTERADISFQDACLAWPVDDQDKPTEDSADRFALRDVTFSFPPGELSVISGNTGSGKSLMLAAIIGEADILSGSVTIPAPPTLNERYDDRANPESWILPSSIAYVGQLPWIENATLRDNVLFGMPFDKDRYEQTLAACALTKDLETLVDGDKTELGVNGVNLSGGQKWRVTVARAVYSRAGILVMDDIFSAVDAHVSRHILENCLAGSLCKGRTRILVTHHVTLVEKHARFIIELADGTVRCSGLTEDLRKQRVLERIESFEQHGLNEGAADSEPEEEPSGIPLKKQSSRVPQKFVEDEAREKGSVKGHIYATYLKDSGGWTYWCLLMGFYLLFQAAQIAQPWVVRLWTGGAEESSLTMFQAARTQSELPYTSQQGFLSRGQYRQNTSSQELGGQEGREVRFWLPIYAAVCLAGVLSGTARYIMTFRASYRASKIMFEKILFAVLRTPLRWTDTVPVGRILNRFTADFNVIDNDLAQMGEWFLSTGLQAVGICAASLFVSPLIAPLAALCLGWCAWLGMVYLTAARPAKRLESTSKSPIFDFFGSALTGLTTIRAFDRTTPYIQAMHAKIEEYSMCSMNLSLFNRWIGWNMSVAGIAFTITVTVFVLLQAGIDAALAGFVLSFTMRFSNTVLITVRAYAELELEMNAVERVVEYSEIETEDFGGEKPPAAWPTQGRLEVNKLVVAYAPHLSPVLKDVSFQINPAERIGVVGRTGAGKSSLTLALFRFLEARSGSIYVDGLNIAKIPLSDLRSRLAIIPQQDPVLFSGTVRTNLDSFDDHTEAELNDALHRVHLVSEDNSMSSSATVSDNGPSSPTSIISNSEPTATNPTAAGGPTTTKNVNIFQDLSSPISEGGHNLSQGQRQLLCLARAIVSRPKIMVLDEATSAVDMATDTLIQRSIREEFKASTLIVIAHRLSTIADFDRILVLSGGAVVEFGTPLDLWKKEDGIFRSMCEESGEKAKLKTMILGEGLSGVNE</sequence>
<dbReference type="PROSITE" id="PS50893">
    <property type="entry name" value="ABC_TRANSPORTER_2"/>
    <property type="match status" value="2"/>
</dbReference>
<feature type="domain" description="ABC transporter" evidence="13">
    <location>
        <begin position="624"/>
        <end position="868"/>
    </location>
</feature>
<keyword evidence="7" id="KW-0067">ATP-binding</keyword>
<reference evidence="15" key="2">
    <citation type="submission" date="2023-06" db="EMBL/GenBank/DDBJ databases">
        <authorList>
            <consortium name="Lawrence Berkeley National Laboratory"/>
            <person name="Haridas S."/>
            <person name="Hensen N."/>
            <person name="Bonometti L."/>
            <person name="Westerberg I."/>
            <person name="Brannstrom I.O."/>
            <person name="Guillou S."/>
            <person name="Cros-Aarteil S."/>
            <person name="Calhoun S."/>
            <person name="Kuo A."/>
            <person name="Mondo S."/>
            <person name="Pangilinan J."/>
            <person name="Riley R."/>
            <person name="Labutti K."/>
            <person name="Andreopoulos B."/>
            <person name="Lipzen A."/>
            <person name="Chen C."/>
            <person name="Yanf M."/>
            <person name="Daum C."/>
            <person name="Ng V."/>
            <person name="Clum A."/>
            <person name="Steindorff A."/>
            <person name="Ohm R."/>
            <person name="Martin F."/>
            <person name="Silar P."/>
            <person name="Natvig D."/>
            <person name="Lalanne C."/>
            <person name="Gautier V."/>
            <person name="Ament-Velasquez S.L."/>
            <person name="Kruys A."/>
            <person name="Hutchinson M.I."/>
            <person name="Powell A.J."/>
            <person name="Barry K."/>
            <person name="Miller A.N."/>
            <person name="Grigoriev I.V."/>
            <person name="Debuchy R."/>
            <person name="Gladieux P."/>
            <person name="Thoren M.H."/>
            <person name="Johannesson H."/>
        </authorList>
    </citation>
    <scope>NUCLEOTIDE SEQUENCE</scope>
    <source>
        <strain evidence="15">CBS 955.72</strain>
    </source>
</reference>
<dbReference type="GO" id="GO:0016020">
    <property type="term" value="C:membrane"/>
    <property type="evidence" value="ECO:0007669"/>
    <property type="project" value="UniProtKB-SubCell"/>
</dbReference>
<evidence type="ECO:0000259" key="13">
    <source>
        <dbReference type="PROSITE" id="PS50893"/>
    </source>
</evidence>
<evidence type="ECO:0000256" key="3">
    <source>
        <dbReference type="ARBA" id="ARBA00022448"/>
    </source>
</evidence>
<dbReference type="CDD" id="cd03250">
    <property type="entry name" value="ABCC_MRP_domain1"/>
    <property type="match status" value="1"/>
</dbReference>
<dbReference type="Gene3D" id="1.20.1560.10">
    <property type="entry name" value="ABC transporter type 1, transmembrane domain"/>
    <property type="match status" value="2"/>
</dbReference>
<feature type="domain" description="ABC transmembrane type-1" evidence="14">
    <location>
        <begin position="400"/>
        <end position="584"/>
    </location>
</feature>
<feature type="transmembrane region" description="Helical" evidence="12">
    <location>
        <begin position="1112"/>
        <end position="1130"/>
    </location>
</feature>
<name>A0AAJ0HA02_9PEZI</name>
<dbReference type="SUPFAM" id="SSF52540">
    <property type="entry name" value="P-loop containing nucleoside triphosphate hydrolases"/>
    <property type="match status" value="2"/>
</dbReference>
<keyword evidence="4 12" id="KW-0812">Transmembrane</keyword>
<feature type="transmembrane region" description="Helical" evidence="12">
    <location>
        <begin position="1087"/>
        <end position="1106"/>
    </location>
</feature>
<dbReference type="Gene3D" id="3.40.50.300">
    <property type="entry name" value="P-loop containing nucleotide triphosphate hydrolases"/>
    <property type="match status" value="2"/>
</dbReference>
<dbReference type="PANTHER" id="PTHR24223:SF456">
    <property type="entry name" value="MULTIDRUG RESISTANCE-ASSOCIATED PROTEIN LETHAL(2)03659"/>
    <property type="match status" value="1"/>
</dbReference>
<organism evidence="15 16">
    <name type="scientific">Lasiosphaeria hispida</name>
    <dbReference type="NCBI Taxonomy" id="260671"/>
    <lineage>
        <taxon>Eukaryota</taxon>
        <taxon>Fungi</taxon>
        <taxon>Dikarya</taxon>
        <taxon>Ascomycota</taxon>
        <taxon>Pezizomycotina</taxon>
        <taxon>Sordariomycetes</taxon>
        <taxon>Sordariomycetidae</taxon>
        <taxon>Sordariales</taxon>
        <taxon>Lasiosphaeriaceae</taxon>
        <taxon>Lasiosphaeria</taxon>
    </lineage>
</organism>
<dbReference type="GO" id="GO:0140359">
    <property type="term" value="F:ABC-type transporter activity"/>
    <property type="evidence" value="ECO:0007669"/>
    <property type="project" value="InterPro"/>
</dbReference>
<comment type="subcellular location">
    <subcellularLocation>
        <location evidence="1">Membrane</location>
        <topology evidence="1">Multi-pass membrane protein</topology>
    </subcellularLocation>
</comment>
<dbReference type="PANTHER" id="PTHR24223">
    <property type="entry name" value="ATP-BINDING CASSETTE SUB-FAMILY C"/>
    <property type="match status" value="1"/>
</dbReference>
<feature type="domain" description="ABC transporter" evidence="13">
    <location>
        <begin position="1283"/>
        <end position="1560"/>
    </location>
</feature>
<dbReference type="InterPro" id="IPR050173">
    <property type="entry name" value="ABC_transporter_C-like"/>
</dbReference>
<dbReference type="GO" id="GO:0016887">
    <property type="term" value="F:ATP hydrolysis activity"/>
    <property type="evidence" value="ECO:0007669"/>
    <property type="project" value="InterPro"/>
</dbReference>
<keyword evidence="5" id="KW-0677">Repeat</keyword>
<feature type="transmembrane region" description="Helical" evidence="12">
    <location>
        <begin position="446"/>
        <end position="466"/>
    </location>
</feature>
<dbReference type="EMBL" id="JAUIQD010000007">
    <property type="protein sequence ID" value="KAK3344485.1"/>
    <property type="molecule type" value="Genomic_DNA"/>
</dbReference>
<proteinExistence type="inferred from homology"/>
<feature type="transmembrane region" description="Helical" evidence="12">
    <location>
        <begin position="555"/>
        <end position="579"/>
    </location>
</feature>
<feature type="region of interest" description="Disordered" evidence="11">
    <location>
        <begin position="365"/>
        <end position="393"/>
    </location>
</feature>
<protein>
    <submittedName>
        <fullName evidence="15">ABC transporter</fullName>
    </submittedName>
</protein>
<feature type="transmembrane region" description="Helical" evidence="12">
    <location>
        <begin position="66"/>
        <end position="88"/>
    </location>
</feature>
<dbReference type="InterPro" id="IPR003593">
    <property type="entry name" value="AAA+_ATPase"/>
</dbReference>
<evidence type="ECO:0000256" key="5">
    <source>
        <dbReference type="ARBA" id="ARBA00022737"/>
    </source>
</evidence>
<dbReference type="InterPro" id="IPR017871">
    <property type="entry name" value="ABC_transporter-like_CS"/>
</dbReference>
<comment type="similarity">
    <text evidence="2">Belongs to the ABC transporter superfamily. ABCC family. Conjugate transporter (TC 3.A.1.208) subfamily.</text>
</comment>
<keyword evidence="6" id="KW-0547">Nucleotide-binding</keyword>